<protein>
    <submittedName>
        <fullName evidence="1">Uncharacterized protein</fullName>
    </submittedName>
</protein>
<keyword evidence="2" id="KW-1185">Reference proteome</keyword>
<gene>
    <name evidence="1" type="ORF">CEXT_794341</name>
</gene>
<dbReference type="EMBL" id="BPLR01018621">
    <property type="protein sequence ID" value="GIZ01059.1"/>
    <property type="molecule type" value="Genomic_DNA"/>
</dbReference>
<reference evidence="1 2" key="1">
    <citation type="submission" date="2021-06" db="EMBL/GenBank/DDBJ databases">
        <title>Caerostris extrusa draft genome.</title>
        <authorList>
            <person name="Kono N."/>
            <person name="Arakawa K."/>
        </authorList>
    </citation>
    <scope>NUCLEOTIDE SEQUENCE [LARGE SCALE GENOMIC DNA]</scope>
</reference>
<evidence type="ECO:0000313" key="2">
    <source>
        <dbReference type="Proteomes" id="UP001054945"/>
    </source>
</evidence>
<dbReference type="AlphaFoldDB" id="A0AAV4Y4H8"/>
<evidence type="ECO:0000313" key="1">
    <source>
        <dbReference type="EMBL" id="GIZ01059.1"/>
    </source>
</evidence>
<proteinExistence type="predicted"/>
<name>A0AAV4Y4H8_CAEEX</name>
<organism evidence="1 2">
    <name type="scientific">Caerostris extrusa</name>
    <name type="common">Bark spider</name>
    <name type="synonym">Caerostris bankana</name>
    <dbReference type="NCBI Taxonomy" id="172846"/>
    <lineage>
        <taxon>Eukaryota</taxon>
        <taxon>Metazoa</taxon>
        <taxon>Ecdysozoa</taxon>
        <taxon>Arthropoda</taxon>
        <taxon>Chelicerata</taxon>
        <taxon>Arachnida</taxon>
        <taxon>Araneae</taxon>
        <taxon>Araneomorphae</taxon>
        <taxon>Entelegynae</taxon>
        <taxon>Araneoidea</taxon>
        <taxon>Araneidae</taxon>
        <taxon>Caerostris</taxon>
    </lineage>
</organism>
<dbReference type="Proteomes" id="UP001054945">
    <property type="component" value="Unassembled WGS sequence"/>
</dbReference>
<comment type="caution">
    <text evidence="1">The sequence shown here is derived from an EMBL/GenBank/DDBJ whole genome shotgun (WGS) entry which is preliminary data.</text>
</comment>
<accession>A0AAV4Y4H8</accession>
<sequence>MTDADDFKYTRGVNNRHFDSESIGFFLPTDLTQDLTQDIKPDNVLFNRGFFCSGRGLSQGAQSRVPGETLQIALKLRHSDEKVSAVLNIDPAAPSPGQTFIAQDAPLGHSFAGLNGIQ</sequence>